<proteinExistence type="predicted"/>
<name>L8P9W9_STRVR</name>
<evidence type="ECO:0000313" key="2">
    <source>
        <dbReference type="EMBL" id="ELS52958.1"/>
    </source>
</evidence>
<protein>
    <submittedName>
        <fullName evidence="2">Uncharacterized protein</fullName>
    </submittedName>
</protein>
<feature type="compositionally biased region" description="Basic and acidic residues" evidence="1">
    <location>
        <begin position="23"/>
        <end position="32"/>
    </location>
</feature>
<organism evidence="2 3">
    <name type="scientific">Streptomyces viridochromogenes Tue57</name>
    <dbReference type="NCBI Taxonomy" id="1160705"/>
    <lineage>
        <taxon>Bacteria</taxon>
        <taxon>Bacillati</taxon>
        <taxon>Actinomycetota</taxon>
        <taxon>Actinomycetes</taxon>
        <taxon>Kitasatosporales</taxon>
        <taxon>Streptomycetaceae</taxon>
        <taxon>Streptomyces</taxon>
    </lineage>
</organism>
<dbReference type="Proteomes" id="UP000011205">
    <property type="component" value="Unassembled WGS sequence"/>
</dbReference>
<evidence type="ECO:0000313" key="3">
    <source>
        <dbReference type="Proteomes" id="UP000011205"/>
    </source>
</evidence>
<reference evidence="2 3" key="1">
    <citation type="journal article" date="2013" name="Genome Announc.">
        <title>Draft Genome Sequence of Streptomyces viridochromogenes Strain Tu57, Producer of Avilamycin.</title>
        <authorList>
            <person name="Gruning B.A."/>
            <person name="Erxleben A."/>
            <person name="Hahnlein A."/>
            <person name="Gunther S."/>
        </authorList>
    </citation>
    <scope>NUCLEOTIDE SEQUENCE [LARGE SCALE GENOMIC DNA]</scope>
    <source>
        <strain evidence="2 3">Tue57</strain>
    </source>
</reference>
<dbReference type="AlphaFoldDB" id="L8P9W9"/>
<accession>L8P9W9</accession>
<feature type="region of interest" description="Disordered" evidence="1">
    <location>
        <begin position="1"/>
        <end position="32"/>
    </location>
</feature>
<feature type="compositionally biased region" description="Basic residues" evidence="1">
    <location>
        <begin position="1"/>
        <end position="10"/>
    </location>
</feature>
<comment type="caution">
    <text evidence="2">The sequence shown here is derived from an EMBL/GenBank/DDBJ whole genome shotgun (WGS) entry which is preliminary data.</text>
</comment>
<dbReference type="EMBL" id="AMLP01000190">
    <property type="protein sequence ID" value="ELS52958.1"/>
    <property type="molecule type" value="Genomic_DNA"/>
</dbReference>
<gene>
    <name evidence="2" type="ORF">STVIR_6158</name>
</gene>
<evidence type="ECO:0000256" key="1">
    <source>
        <dbReference type="SAM" id="MobiDB-lite"/>
    </source>
</evidence>
<sequence>MRGGGMRRRRGPEGTSAPCDVVQRSRPERRPQ</sequence>